<reference evidence="1" key="1">
    <citation type="submission" date="2020-03" db="EMBL/GenBank/DDBJ databases">
        <title>Castanea mollissima Vanexum genome sequencing.</title>
        <authorList>
            <person name="Staton M."/>
        </authorList>
    </citation>
    <scope>NUCLEOTIDE SEQUENCE</scope>
    <source>
        <tissue evidence="1">Leaf</tissue>
    </source>
</reference>
<keyword evidence="2" id="KW-1185">Reference proteome</keyword>
<dbReference type="Proteomes" id="UP000737018">
    <property type="component" value="Unassembled WGS sequence"/>
</dbReference>
<organism evidence="1 2">
    <name type="scientific">Castanea mollissima</name>
    <name type="common">Chinese chestnut</name>
    <dbReference type="NCBI Taxonomy" id="60419"/>
    <lineage>
        <taxon>Eukaryota</taxon>
        <taxon>Viridiplantae</taxon>
        <taxon>Streptophyta</taxon>
        <taxon>Embryophyta</taxon>
        <taxon>Tracheophyta</taxon>
        <taxon>Spermatophyta</taxon>
        <taxon>Magnoliopsida</taxon>
        <taxon>eudicotyledons</taxon>
        <taxon>Gunneridae</taxon>
        <taxon>Pentapetalae</taxon>
        <taxon>rosids</taxon>
        <taxon>fabids</taxon>
        <taxon>Fagales</taxon>
        <taxon>Fagaceae</taxon>
        <taxon>Castanea</taxon>
    </lineage>
</organism>
<comment type="caution">
    <text evidence="1">The sequence shown here is derived from an EMBL/GenBank/DDBJ whole genome shotgun (WGS) entry which is preliminary data.</text>
</comment>
<dbReference type="AlphaFoldDB" id="A0A8J4VLP5"/>
<evidence type="ECO:0000313" key="2">
    <source>
        <dbReference type="Proteomes" id="UP000737018"/>
    </source>
</evidence>
<name>A0A8J4VLP5_9ROSI</name>
<proteinExistence type="predicted"/>
<sequence length="81" mass="9360">MLGSIHLNHQPSNFFSRFANIFPMSSISTQKASLWSSSTPQWKYDVFLSFREKWQISKGGTYGIGLRLNLSKILWENYGIN</sequence>
<accession>A0A8J4VLP5</accession>
<protein>
    <submittedName>
        <fullName evidence="1">Uncharacterized protein</fullName>
    </submittedName>
</protein>
<gene>
    <name evidence="1" type="ORF">CMV_013719</name>
</gene>
<dbReference type="EMBL" id="JRKL02001851">
    <property type="protein sequence ID" value="KAF3961690.1"/>
    <property type="molecule type" value="Genomic_DNA"/>
</dbReference>
<evidence type="ECO:0000313" key="1">
    <source>
        <dbReference type="EMBL" id="KAF3961690.1"/>
    </source>
</evidence>